<dbReference type="InterPro" id="IPR019786">
    <property type="entry name" value="Zinc_finger_PHD-type_CS"/>
</dbReference>
<evidence type="ECO:0000313" key="6">
    <source>
        <dbReference type="EMBL" id="EEQ82046.1"/>
    </source>
</evidence>
<dbReference type="InterPro" id="IPR001965">
    <property type="entry name" value="Znf_PHD"/>
</dbReference>
<dbReference type="InterPro" id="IPR019787">
    <property type="entry name" value="Znf_PHD-finger"/>
</dbReference>
<reference evidence="7" key="1">
    <citation type="journal article" date="2009" name="PLoS Pathog.">
        <title>Genomic analyses of the microsporidian Nosema ceranae, an emergent pathogen of honey bees.</title>
        <authorList>
            <person name="Cornman R.S."/>
            <person name="Chen Y.P."/>
            <person name="Schatz M.C."/>
            <person name="Street C."/>
            <person name="Zhao Y."/>
            <person name="Desany B."/>
            <person name="Egholm M."/>
            <person name="Hutchison S."/>
            <person name="Pettis J.S."/>
            <person name="Lipkin W.I."/>
            <person name="Evans J.D."/>
        </authorList>
    </citation>
    <scope>NUCLEOTIDE SEQUENCE [LARGE SCALE GENOMIC DNA]</scope>
    <source>
        <strain evidence="7">BRL01</strain>
    </source>
</reference>
<name>C4V9Q5_VAIC1</name>
<dbReference type="VEuPathDB" id="MicrosporidiaDB:NCER_101312"/>
<dbReference type="STRING" id="578460.C4V9Q5"/>
<sequence>MDKTLCRMSINAIFLFFYPFMTDDNYNLPRIINVQYSYNFNKVDYCIDSIDEEFINRNNILDINLFEKIMDRLDKHWFTTKQNDIKTITPLASSDQCDVCTKKEKEDDPILICQGCSISVHRDCYGSSYSKDEFFLCQCCIFHDLDHTCIFCLKEGGAMKMTSNYKFGHILCVIFDKSLDFDNPISKEPIYIEDYKPIIDDCMFCKNNYGTKIECNFDCCFNIYHLTCGIDKVYFDIANKISYCQQHDPTIKRCMFTSNSSFRNLYSGYVKINNPPLIRQKVKMSEWKDTKYSLIIKSEPKIYEDVYKLGKDTDKNFIKSVCNYWLCKRNIFKTYDIHYLRHTVEK</sequence>
<dbReference type="Gene3D" id="3.30.40.10">
    <property type="entry name" value="Zinc/RING finger domain, C3HC4 (zinc finger)"/>
    <property type="match status" value="2"/>
</dbReference>
<dbReference type="InterPro" id="IPR050701">
    <property type="entry name" value="Histone_Mod_Regulator"/>
</dbReference>
<dbReference type="PANTHER" id="PTHR13793">
    <property type="entry name" value="PHD FINGER PROTEINS"/>
    <property type="match status" value="1"/>
</dbReference>
<dbReference type="KEGG" id="nce:NCER_101312"/>
<dbReference type="InterPro" id="IPR013083">
    <property type="entry name" value="Znf_RING/FYVE/PHD"/>
</dbReference>
<dbReference type="GO" id="GO:0006357">
    <property type="term" value="P:regulation of transcription by RNA polymerase II"/>
    <property type="evidence" value="ECO:0007669"/>
    <property type="project" value="TreeGrafter"/>
</dbReference>
<evidence type="ECO:0000313" key="7">
    <source>
        <dbReference type="Proteomes" id="UP000009082"/>
    </source>
</evidence>
<dbReference type="Proteomes" id="UP000009082">
    <property type="component" value="Unassembled WGS sequence"/>
</dbReference>
<dbReference type="SMART" id="SM00249">
    <property type="entry name" value="PHD"/>
    <property type="match status" value="2"/>
</dbReference>
<dbReference type="OMA" id="ILICQGC"/>
<evidence type="ECO:0000256" key="3">
    <source>
        <dbReference type="ARBA" id="ARBA00022833"/>
    </source>
</evidence>
<dbReference type="GO" id="GO:0008270">
    <property type="term" value="F:zinc ion binding"/>
    <property type="evidence" value="ECO:0007669"/>
    <property type="project" value="UniProtKB-KW"/>
</dbReference>
<dbReference type="SUPFAM" id="SSF57903">
    <property type="entry name" value="FYVE/PHD zinc finger"/>
    <property type="match status" value="1"/>
</dbReference>
<evidence type="ECO:0000259" key="5">
    <source>
        <dbReference type="PROSITE" id="PS50016"/>
    </source>
</evidence>
<dbReference type="AlphaFoldDB" id="C4V9Q5"/>
<evidence type="ECO:0000256" key="2">
    <source>
        <dbReference type="ARBA" id="ARBA00022771"/>
    </source>
</evidence>
<dbReference type="Pfam" id="PF13831">
    <property type="entry name" value="PHD_2"/>
    <property type="match status" value="1"/>
</dbReference>
<dbReference type="InterPro" id="IPR011011">
    <property type="entry name" value="Znf_FYVE_PHD"/>
</dbReference>
<proteinExistence type="predicted"/>
<dbReference type="PROSITE" id="PS01359">
    <property type="entry name" value="ZF_PHD_1"/>
    <property type="match status" value="1"/>
</dbReference>
<evidence type="ECO:0000256" key="4">
    <source>
        <dbReference type="PROSITE-ProRule" id="PRU00146"/>
    </source>
</evidence>
<gene>
    <name evidence="6" type="ORF">NCER_101312</name>
</gene>
<dbReference type="HOGENOM" id="CLU_056968_0_0_1"/>
<dbReference type="CDD" id="cd15571">
    <property type="entry name" value="ePHD"/>
    <property type="match status" value="1"/>
</dbReference>
<organism evidence="7">
    <name type="scientific">Vairimorpha ceranae (strain BRL01)</name>
    <name type="common">Microsporidian parasite</name>
    <name type="synonym">Nosema ceranae</name>
    <dbReference type="NCBI Taxonomy" id="578460"/>
    <lineage>
        <taxon>Eukaryota</taxon>
        <taxon>Fungi</taxon>
        <taxon>Fungi incertae sedis</taxon>
        <taxon>Microsporidia</taxon>
        <taxon>Nosematidae</taxon>
        <taxon>Vairimorpha</taxon>
    </lineage>
</organism>
<evidence type="ECO:0000256" key="1">
    <source>
        <dbReference type="ARBA" id="ARBA00022723"/>
    </source>
</evidence>
<dbReference type="Pfam" id="PF13832">
    <property type="entry name" value="zf-HC5HC2H_2"/>
    <property type="match status" value="1"/>
</dbReference>
<keyword evidence="3" id="KW-0862">Zinc</keyword>
<feature type="domain" description="PHD-type" evidence="5">
    <location>
        <begin position="94"/>
        <end position="143"/>
    </location>
</feature>
<dbReference type="OrthoDB" id="20839at2759"/>
<dbReference type="PROSITE" id="PS50016">
    <property type="entry name" value="ZF_PHD_2"/>
    <property type="match status" value="1"/>
</dbReference>
<dbReference type="PANTHER" id="PTHR13793:SF107">
    <property type="entry name" value="BROMODOMAIN-CONTAINING PROTEIN HOMOLOG"/>
    <property type="match status" value="1"/>
</dbReference>
<keyword evidence="1" id="KW-0479">Metal-binding</keyword>
<accession>C4V9Q5</accession>
<protein>
    <recommendedName>
        <fullName evidence="5">PHD-type domain-containing protein</fullName>
    </recommendedName>
</protein>
<keyword evidence="2 4" id="KW-0863">Zinc-finger</keyword>
<dbReference type="EMBL" id="ACOL01000126">
    <property type="protein sequence ID" value="EEQ82046.1"/>
    <property type="molecule type" value="Genomic_DNA"/>
</dbReference>
<dbReference type="InParanoid" id="C4V9Q5"/>